<comment type="caution">
    <text evidence="3">The sequence shown here is derived from an EMBL/GenBank/DDBJ whole genome shotgun (WGS) entry which is preliminary data.</text>
</comment>
<feature type="region of interest" description="Disordered" evidence="1">
    <location>
        <begin position="33"/>
        <end position="63"/>
    </location>
</feature>
<keyword evidence="4" id="KW-1185">Reference proteome</keyword>
<evidence type="ECO:0000313" key="4">
    <source>
        <dbReference type="Proteomes" id="UP001146351"/>
    </source>
</evidence>
<accession>A0A9W9I9K6</accession>
<evidence type="ECO:0000313" key="3">
    <source>
        <dbReference type="EMBL" id="KAJ5172731.1"/>
    </source>
</evidence>
<protein>
    <submittedName>
        <fullName evidence="3">Uncharacterized protein</fullName>
    </submittedName>
</protein>
<dbReference type="Proteomes" id="UP001146351">
    <property type="component" value="Unassembled WGS sequence"/>
</dbReference>
<evidence type="ECO:0000256" key="2">
    <source>
        <dbReference type="SAM" id="Phobius"/>
    </source>
</evidence>
<dbReference type="AlphaFoldDB" id="A0A9W9I9K6"/>
<sequence length="99" mass="11001">MLDQIVHLDPPSDLPFFVFSRVSRFSRLPRSCKMQSKPPLRHSYTTAATATATPAPTTTTTTPVTASVSTSTAAVLWLILLLLLHNLDDLLRYTKIFDL</sequence>
<feature type="compositionally biased region" description="Low complexity" evidence="1">
    <location>
        <begin position="45"/>
        <end position="63"/>
    </location>
</feature>
<proteinExistence type="predicted"/>
<keyword evidence="2" id="KW-0812">Transmembrane</keyword>
<name>A0A9W9I9K6_9EURO</name>
<keyword evidence="2" id="KW-0472">Membrane</keyword>
<dbReference type="EMBL" id="JAPQKO010000003">
    <property type="protein sequence ID" value="KAJ5172731.1"/>
    <property type="molecule type" value="Genomic_DNA"/>
</dbReference>
<reference evidence="3" key="2">
    <citation type="journal article" date="2023" name="IMA Fungus">
        <title>Comparative genomic study of the Penicillium genus elucidates a diverse pangenome and 15 lateral gene transfer events.</title>
        <authorList>
            <person name="Petersen C."/>
            <person name="Sorensen T."/>
            <person name="Nielsen M.R."/>
            <person name="Sondergaard T.E."/>
            <person name="Sorensen J.L."/>
            <person name="Fitzpatrick D.A."/>
            <person name="Frisvad J.C."/>
            <person name="Nielsen K.L."/>
        </authorList>
    </citation>
    <scope>NUCLEOTIDE SEQUENCE</scope>
    <source>
        <strain evidence="3">IBT 21917</strain>
    </source>
</reference>
<organism evidence="3 4">
    <name type="scientific">Penicillium capsulatum</name>
    <dbReference type="NCBI Taxonomy" id="69766"/>
    <lineage>
        <taxon>Eukaryota</taxon>
        <taxon>Fungi</taxon>
        <taxon>Dikarya</taxon>
        <taxon>Ascomycota</taxon>
        <taxon>Pezizomycotina</taxon>
        <taxon>Eurotiomycetes</taxon>
        <taxon>Eurotiomycetidae</taxon>
        <taxon>Eurotiales</taxon>
        <taxon>Aspergillaceae</taxon>
        <taxon>Penicillium</taxon>
    </lineage>
</organism>
<keyword evidence="2" id="KW-1133">Transmembrane helix</keyword>
<reference evidence="3" key="1">
    <citation type="submission" date="2022-11" db="EMBL/GenBank/DDBJ databases">
        <authorList>
            <person name="Petersen C."/>
        </authorList>
    </citation>
    <scope>NUCLEOTIDE SEQUENCE</scope>
    <source>
        <strain evidence="3">IBT 21917</strain>
    </source>
</reference>
<feature type="transmembrane region" description="Helical" evidence="2">
    <location>
        <begin position="64"/>
        <end position="84"/>
    </location>
</feature>
<evidence type="ECO:0000256" key="1">
    <source>
        <dbReference type="SAM" id="MobiDB-lite"/>
    </source>
</evidence>
<gene>
    <name evidence="3" type="ORF">N7492_005324</name>
</gene>